<reference evidence="2" key="1">
    <citation type="submission" date="2019-04" db="EMBL/GenBank/DDBJ databases">
        <title>Draft genome sequences of Streptomyces avermitilis MC3.</title>
        <authorList>
            <person name="Komaki H."/>
            <person name="Tamura T."/>
            <person name="Hosoyama A."/>
        </authorList>
    </citation>
    <scope>NUCLEOTIDE SEQUENCE</scope>
    <source>
        <strain evidence="2">MC3</strain>
    </source>
</reference>
<evidence type="ECO:0000256" key="1">
    <source>
        <dbReference type="SAM" id="MobiDB-lite"/>
    </source>
</evidence>
<gene>
    <name evidence="2" type="ORF">SAVMC3_19870</name>
</gene>
<proteinExistence type="predicted"/>
<sequence length="80" mass="8590">MPLRQFGGGDEGRVADFLGVGAQRGLHQPDEEVVELLLDQPRVRVRVVVADRARLGEQRGETPSSSWVRRAAAAKGASPG</sequence>
<dbReference type="EMBL" id="AP019621">
    <property type="protein sequence ID" value="BBJ49358.1"/>
    <property type="molecule type" value="Genomic_DNA"/>
</dbReference>
<protein>
    <submittedName>
        <fullName evidence="2">Uncharacterized protein</fullName>
    </submittedName>
</protein>
<feature type="region of interest" description="Disordered" evidence="1">
    <location>
        <begin position="58"/>
        <end position="80"/>
    </location>
</feature>
<evidence type="ECO:0000313" key="2">
    <source>
        <dbReference type="EMBL" id="BBJ49358.1"/>
    </source>
</evidence>
<organism evidence="2">
    <name type="scientific">Streptomyces avermitilis</name>
    <dbReference type="NCBI Taxonomy" id="33903"/>
    <lineage>
        <taxon>Bacteria</taxon>
        <taxon>Bacillati</taxon>
        <taxon>Actinomycetota</taxon>
        <taxon>Actinomycetes</taxon>
        <taxon>Kitasatosporales</taxon>
        <taxon>Streptomycetaceae</taxon>
        <taxon>Streptomyces</taxon>
    </lineage>
</organism>
<accession>A0A499VAF6</accession>
<dbReference type="AlphaFoldDB" id="A0A499VAF6"/>
<name>A0A499VAF6_STRAX</name>